<reference evidence="1 2" key="1">
    <citation type="journal article" date="2011" name="Front. Microbiol.">
        <title>Genomic signatures of strain selection and enhancement in Bacillus atrophaeus var. globigii, a historical biowarfare simulant.</title>
        <authorList>
            <person name="Gibbons H.S."/>
            <person name="Broomall S.M."/>
            <person name="McNew L.A."/>
            <person name="Daligault H."/>
            <person name="Chapman C."/>
            <person name="Bruce D."/>
            <person name="Karavis M."/>
            <person name="Krepps M."/>
            <person name="McGregor P.A."/>
            <person name="Hong C."/>
            <person name="Park K.H."/>
            <person name="Akmal A."/>
            <person name="Feldman A."/>
            <person name="Lin J.S."/>
            <person name="Chang W.E."/>
            <person name="Higgs B.W."/>
            <person name="Demirev P."/>
            <person name="Lindquist J."/>
            <person name="Liem A."/>
            <person name="Fochler E."/>
            <person name="Read T.D."/>
            <person name="Tapia R."/>
            <person name="Johnson S."/>
            <person name="Bishop-Lilly K.A."/>
            <person name="Detter C."/>
            <person name="Han C."/>
            <person name="Sozhamannan S."/>
            <person name="Rosenzweig C.N."/>
            <person name="Skowronski E.W."/>
        </authorList>
    </citation>
    <scope>NUCLEOTIDE SEQUENCE [LARGE SCALE GENOMIC DNA]</scope>
    <source>
        <strain evidence="1 2">1942</strain>
    </source>
</reference>
<protein>
    <recommendedName>
        <fullName evidence="3">DsrE family protein</fullName>
    </recommendedName>
</protein>
<evidence type="ECO:0000313" key="2">
    <source>
        <dbReference type="Proteomes" id="UP000006867"/>
    </source>
</evidence>
<organism evidence="1 2">
    <name type="scientific">Bacillus atrophaeus (strain 1942)</name>
    <dbReference type="NCBI Taxonomy" id="720555"/>
    <lineage>
        <taxon>Bacteria</taxon>
        <taxon>Bacillati</taxon>
        <taxon>Bacillota</taxon>
        <taxon>Bacilli</taxon>
        <taxon>Bacillales</taxon>
        <taxon>Bacillaceae</taxon>
        <taxon>Bacillus</taxon>
    </lineage>
</organism>
<keyword evidence="2" id="KW-1185">Reference proteome</keyword>
<dbReference type="InterPro" id="IPR027396">
    <property type="entry name" value="DsrEFH-like"/>
</dbReference>
<evidence type="ECO:0008006" key="3">
    <source>
        <dbReference type="Google" id="ProtNLM"/>
    </source>
</evidence>
<sequence length="35" mass="3946">MKLGIILETKEPEKAWNAFRFASAALVKGHDVKVF</sequence>
<dbReference type="EMBL" id="CP002207">
    <property type="protein sequence ID" value="ADP34606.1"/>
    <property type="molecule type" value="Genomic_DNA"/>
</dbReference>
<evidence type="ECO:0000313" key="1">
    <source>
        <dbReference type="EMBL" id="ADP34606.1"/>
    </source>
</evidence>
<accession>A0ABN3ZGD6</accession>
<proteinExistence type="predicted"/>
<dbReference type="Proteomes" id="UP000006867">
    <property type="component" value="Chromosome"/>
</dbReference>
<gene>
    <name evidence="1" type="ordered locus">BATR1942_18445</name>
</gene>
<dbReference type="SUPFAM" id="SSF75169">
    <property type="entry name" value="DsrEFH-like"/>
    <property type="match status" value="1"/>
</dbReference>
<name>A0ABN3ZGD6_BACA1</name>
<dbReference type="Gene3D" id="3.40.1260.10">
    <property type="entry name" value="DsrEFH-like"/>
    <property type="match status" value="1"/>
</dbReference>